<evidence type="ECO:0000256" key="1">
    <source>
        <dbReference type="ARBA" id="ARBA00010526"/>
    </source>
</evidence>
<dbReference type="Pfam" id="PF05321">
    <property type="entry name" value="HHA"/>
    <property type="match status" value="1"/>
</dbReference>
<sequence>MTREEWLYRLRRCRCADTLEKVAEHQNYTLTGDALCLFNAAADHRRAEIVAGRYFDKIPKSLWRHVR</sequence>
<evidence type="ECO:0000313" key="2">
    <source>
        <dbReference type="EMBL" id="MBD8108943.1"/>
    </source>
</evidence>
<dbReference type="Gene3D" id="1.20.1280.40">
    <property type="entry name" value="HHA"/>
    <property type="match status" value="1"/>
</dbReference>
<protein>
    <submittedName>
        <fullName evidence="2">Transcriptional regulator</fullName>
    </submittedName>
</protein>
<dbReference type="RefSeq" id="WP_191931242.1">
    <property type="nucleotide sequence ID" value="NZ_JACYNM010000028.1"/>
</dbReference>
<reference evidence="2 3" key="1">
    <citation type="journal article" date="2020" name="FEMS Microbiol. Ecol.">
        <title>Temporal dynamics of bacterial communities during seed development and maturation.</title>
        <authorList>
            <person name="Chesneau G."/>
            <person name="Torres-Cortes G."/>
            <person name="Briand M."/>
            <person name="Darrasse A."/>
            <person name="Preveaux A."/>
            <person name="Marais C."/>
            <person name="Jacques M.A."/>
            <person name="Shade A."/>
            <person name="Barret M."/>
        </authorList>
    </citation>
    <scope>NUCLEOTIDE SEQUENCE [LARGE SCALE GENOMIC DNA]</scope>
    <source>
        <strain evidence="2 3">CFBP13732</strain>
    </source>
</reference>
<dbReference type="EMBL" id="JACYNN010000028">
    <property type="protein sequence ID" value="MBD8108943.1"/>
    <property type="molecule type" value="Genomic_DNA"/>
</dbReference>
<dbReference type="InterPro" id="IPR007985">
    <property type="entry name" value="Hemolysn_expr_modulating_HHA"/>
</dbReference>
<comment type="similarity">
    <text evidence="1">Belongs to the Hha/YmoA/Cnu family.</text>
</comment>
<dbReference type="InterPro" id="IPR036666">
    <property type="entry name" value="HHA_sf"/>
</dbReference>
<keyword evidence="3" id="KW-1185">Reference proteome</keyword>
<dbReference type="Proteomes" id="UP000661012">
    <property type="component" value="Unassembled WGS sequence"/>
</dbReference>
<accession>A0ABR8ZZB6</accession>
<comment type="caution">
    <text evidence="2">The sequence shown here is derived from an EMBL/GenBank/DDBJ whole genome shotgun (WGS) entry which is preliminary data.</text>
</comment>
<dbReference type="SUPFAM" id="SSF68989">
    <property type="entry name" value="Hemolysin expression modulating protein HHA"/>
    <property type="match status" value="1"/>
</dbReference>
<organism evidence="2 3">
    <name type="scientific">Erwinia persicina</name>
    <dbReference type="NCBI Taxonomy" id="55211"/>
    <lineage>
        <taxon>Bacteria</taxon>
        <taxon>Pseudomonadati</taxon>
        <taxon>Pseudomonadota</taxon>
        <taxon>Gammaproteobacteria</taxon>
        <taxon>Enterobacterales</taxon>
        <taxon>Erwiniaceae</taxon>
        <taxon>Erwinia</taxon>
    </lineage>
</organism>
<proteinExistence type="inferred from homology"/>
<gene>
    <name evidence="2" type="ORF">IFT93_21455</name>
</gene>
<evidence type="ECO:0000313" key="3">
    <source>
        <dbReference type="Proteomes" id="UP000661012"/>
    </source>
</evidence>
<name>A0ABR8ZZB6_9GAMM</name>